<sequence>MDQGEAVGNTECDQVIGRILLWVPPSAPGRSRRAGGPPPPRLQGVFKPGPRRDGVRVDRPVTADPSFG</sequence>
<reference evidence="2 3" key="1">
    <citation type="submission" date="2020-07" db="EMBL/GenBank/DDBJ databases">
        <title>Sequencing the genomes of 1000 actinobacteria strains.</title>
        <authorList>
            <person name="Klenk H.-P."/>
        </authorList>
    </citation>
    <scope>NUCLEOTIDE SEQUENCE [LARGE SCALE GENOMIC DNA]</scope>
    <source>
        <strain evidence="2 3">CXB654</strain>
    </source>
</reference>
<accession>A0A852TSA6</accession>
<evidence type="ECO:0000256" key="1">
    <source>
        <dbReference type="SAM" id="MobiDB-lite"/>
    </source>
</evidence>
<comment type="caution">
    <text evidence="2">The sequence shown here is derived from an EMBL/GenBank/DDBJ whole genome shotgun (WGS) entry which is preliminary data.</text>
</comment>
<feature type="region of interest" description="Disordered" evidence="1">
    <location>
        <begin position="25"/>
        <end position="68"/>
    </location>
</feature>
<protein>
    <submittedName>
        <fullName evidence="2">Uncharacterized protein</fullName>
    </submittedName>
</protein>
<proteinExistence type="predicted"/>
<name>A0A852TSA6_9ACTN</name>
<evidence type="ECO:0000313" key="3">
    <source>
        <dbReference type="Proteomes" id="UP000589036"/>
    </source>
</evidence>
<feature type="compositionally biased region" description="Basic and acidic residues" evidence="1">
    <location>
        <begin position="50"/>
        <end position="61"/>
    </location>
</feature>
<organism evidence="2 3">
    <name type="scientific">Spinactinospora alkalitolerans</name>
    <dbReference type="NCBI Taxonomy" id="687207"/>
    <lineage>
        <taxon>Bacteria</taxon>
        <taxon>Bacillati</taxon>
        <taxon>Actinomycetota</taxon>
        <taxon>Actinomycetes</taxon>
        <taxon>Streptosporangiales</taxon>
        <taxon>Nocardiopsidaceae</taxon>
        <taxon>Spinactinospora</taxon>
    </lineage>
</organism>
<dbReference type="EMBL" id="JACCCC010000001">
    <property type="protein sequence ID" value="NYE45742.1"/>
    <property type="molecule type" value="Genomic_DNA"/>
</dbReference>
<gene>
    <name evidence="2" type="ORF">HDA32_000862</name>
</gene>
<evidence type="ECO:0000313" key="2">
    <source>
        <dbReference type="EMBL" id="NYE45742.1"/>
    </source>
</evidence>
<keyword evidence="3" id="KW-1185">Reference proteome</keyword>
<dbReference type="AlphaFoldDB" id="A0A852TSA6"/>
<dbReference type="Proteomes" id="UP000589036">
    <property type="component" value="Unassembled WGS sequence"/>
</dbReference>